<name>A0ABS4FWL2_9BACL</name>
<dbReference type="EMBL" id="JAGGKG010000020">
    <property type="protein sequence ID" value="MBP1906967.1"/>
    <property type="molecule type" value="Genomic_DNA"/>
</dbReference>
<gene>
    <name evidence="3" type="ORF">J2Z32_003632</name>
</gene>
<evidence type="ECO:0000256" key="1">
    <source>
        <dbReference type="SAM" id="MobiDB-lite"/>
    </source>
</evidence>
<evidence type="ECO:0000313" key="4">
    <source>
        <dbReference type="Proteomes" id="UP001519272"/>
    </source>
</evidence>
<dbReference type="Pfam" id="PF11772">
    <property type="entry name" value="EpuA"/>
    <property type="match status" value="1"/>
</dbReference>
<protein>
    <submittedName>
        <fullName evidence="3">Flagellar basal body-associated protein FliL</fullName>
    </submittedName>
</protein>
<keyword evidence="2" id="KW-0812">Transmembrane</keyword>
<dbReference type="Proteomes" id="UP001519272">
    <property type="component" value="Unassembled WGS sequence"/>
</dbReference>
<keyword evidence="3" id="KW-0969">Cilium</keyword>
<feature type="compositionally biased region" description="Basic and acidic residues" evidence="1">
    <location>
        <begin position="7"/>
        <end position="29"/>
    </location>
</feature>
<feature type="transmembrane region" description="Helical" evidence="2">
    <location>
        <begin position="33"/>
        <end position="61"/>
    </location>
</feature>
<reference evidence="3 4" key="1">
    <citation type="submission" date="2021-03" db="EMBL/GenBank/DDBJ databases">
        <title>Genomic Encyclopedia of Type Strains, Phase IV (KMG-IV): sequencing the most valuable type-strain genomes for metagenomic binning, comparative biology and taxonomic classification.</title>
        <authorList>
            <person name="Goeker M."/>
        </authorList>
    </citation>
    <scope>NUCLEOTIDE SEQUENCE [LARGE SCALE GENOMIC DNA]</scope>
    <source>
        <strain evidence="3 4">DSM 14349</strain>
    </source>
</reference>
<keyword evidence="2" id="KW-0472">Membrane</keyword>
<accession>A0ABS4FWL2</accession>
<keyword evidence="2" id="KW-1133">Transmembrane helix</keyword>
<keyword evidence="3" id="KW-0282">Flagellum</keyword>
<dbReference type="RefSeq" id="WP_210090554.1">
    <property type="nucleotide sequence ID" value="NZ_JAGGKG010000020.1"/>
</dbReference>
<comment type="caution">
    <text evidence="3">The sequence shown here is derived from an EMBL/GenBank/DDBJ whole genome shotgun (WGS) entry which is preliminary data.</text>
</comment>
<keyword evidence="4" id="KW-1185">Reference proteome</keyword>
<evidence type="ECO:0000313" key="3">
    <source>
        <dbReference type="EMBL" id="MBP1906967.1"/>
    </source>
</evidence>
<evidence type="ECO:0000256" key="2">
    <source>
        <dbReference type="SAM" id="Phobius"/>
    </source>
</evidence>
<feature type="region of interest" description="Disordered" evidence="1">
    <location>
        <begin position="1"/>
        <end position="29"/>
    </location>
</feature>
<proteinExistence type="predicted"/>
<keyword evidence="3" id="KW-0966">Cell projection</keyword>
<dbReference type="InterPro" id="IPR024596">
    <property type="entry name" value="RNApol_su_b/EpuA"/>
</dbReference>
<organism evidence="3 4">
    <name type="scientific">Paenibacillus turicensis</name>
    <dbReference type="NCBI Taxonomy" id="160487"/>
    <lineage>
        <taxon>Bacteria</taxon>
        <taxon>Bacillati</taxon>
        <taxon>Bacillota</taxon>
        <taxon>Bacilli</taxon>
        <taxon>Bacillales</taxon>
        <taxon>Paenibacillaceae</taxon>
        <taxon>Paenibacillus</taxon>
    </lineage>
</organism>
<sequence>MSQENPPVKEKETQEKKDIKDTKKDKEQGKSGWWVLLRIVIIIVVLILVFFGGAVVGFVVLGKQDLTHVWDLNTWKHVYDLVFAP</sequence>